<dbReference type="Gene3D" id="3.30.530.20">
    <property type="match status" value="1"/>
</dbReference>
<evidence type="ECO:0000259" key="2">
    <source>
        <dbReference type="Pfam" id="PF08327"/>
    </source>
</evidence>
<dbReference type="AlphaFoldDB" id="A0A4R9K7L4"/>
<organism evidence="3 4">
    <name type="scientific">Leptospira ognonensis</name>
    <dbReference type="NCBI Taxonomy" id="2484945"/>
    <lineage>
        <taxon>Bacteria</taxon>
        <taxon>Pseudomonadati</taxon>
        <taxon>Spirochaetota</taxon>
        <taxon>Spirochaetia</taxon>
        <taxon>Leptospirales</taxon>
        <taxon>Leptospiraceae</taxon>
        <taxon>Leptospira</taxon>
    </lineage>
</organism>
<dbReference type="Proteomes" id="UP000297693">
    <property type="component" value="Unassembled WGS sequence"/>
</dbReference>
<reference evidence="3" key="1">
    <citation type="journal article" date="2019" name="PLoS Negl. Trop. Dis.">
        <title>Revisiting the worldwide diversity of Leptospira species in the environment.</title>
        <authorList>
            <person name="Vincent A.T."/>
            <person name="Schiettekatte O."/>
            <person name="Bourhy P."/>
            <person name="Veyrier F.J."/>
            <person name="Picardeau M."/>
        </authorList>
    </citation>
    <scope>NUCLEOTIDE SEQUENCE [LARGE SCALE GENOMIC DNA]</scope>
    <source>
        <strain evidence="3">201702476</strain>
    </source>
</reference>
<dbReference type="InterPro" id="IPR013538">
    <property type="entry name" value="ASHA1/2-like_C"/>
</dbReference>
<feature type="domain" description="Activator of Hsp90 ATPase homologue 1/2-like C-terminal" evidence="2">
    <location>
        <begin position="24"/>
        <end position="158"/>
    </location>
</feature>
<proteinExistence type="inferred from homology"/>
<evidence type="ECO:0000313" key="4">
    <source>
        <dbReference type="Proteomes" id="UP000297693"/>
    </source>
</evidence>
<dbReference type="CDD" id="cd08896">
    <property type="entry name" value="SRPBCC_CalC_Aha1-like_3"/>
    <property type="match status" value="1"/>
</dbReference>
<evidence type="ECO:0000256" key="1">
    <source>
        <dbReference type="ARBA" id="ARBA00006817"/>
    </source>
</evidence>
<sequence length="163" mass="18904">MTEKMKIDNFNPELDLIIERTVETPIELVWAAWTEPKHLVHWFTPAPWKTIECDIDLRPGGLFRTVMLSPEQTKHENPGSYLEVIPFKKLVFTDAFLPDYRPSANPFFCAMLFFEVSGNGTKYTAIARHKNIEDCKKHNDMGFHDGWNAALDQLVAYMKQKQT</sequence>
<dbReference type="InterPro" id="IPR023393">
    <property type="entry name" value="START-like_dom_sf"/>
</dbReference>
<dbReference type="SUPFAM" id="SSF55961">
    <property type="entry name" value="Bet v1-like"/>
    <property type="match status" value="1"/>
</dbReference>
<protein>
    <submittedName>
        <fullName evidence="3">Polyketide cyclase</fullName>
    </submittedName>
</protein>
<gene>
    <name evidence="3" type="ORF">EHQ58_03675</name>
</gene>
<dbReference type="OrthoDB" id="9805228at2"/>
<dbReference type="RefSeq" id="WP_135622085.1">
    <property type="nucleotide sequence ID" value="NZ_RQGD01000010.1"/>
</dbReference>
<evidence type="ECO:0000313" key="3">
    <source>
        <dbReference type="EMBL" id="TGL62309.1"/>
    </source>
</evidence>
<dbReference type="Pfam" id="PF08327">
    <property type="entry name" value="AHSA1"/>
    <property type="match status" value="1"/>
</dbReference>
<comment type="similarity">
    <text evidence="1">Belongs to the AHA1 family.</text>
</comment>
<comment type="caution">
    <text evidence="3">The sequence shown here is derived from an EMBL/GenBank/DDBJ whole genome shotgun (WGS) entry which is preliminary data.</text>
</comment>
<name>A0A4R9K7L4_9LEPT</name>
<keyword evidence="4" id="KW-1185">Reference proteome</keyword>
<accession>A0A4R9K7L4</accession>
<dbReference type="EMBL" id="RQGD01000010">
    <property type="protein sequence ID" value="TGL62309.1"/>
    <property type="molecule type" value="Genomic_DNA"/>
</dbReference>